<comment type="caution">
    <text evidence="2">The sequence shown here is derived from an EMBL/GenBank/DDBJ whole genome shotgun (WGS) entry which is preliminary data.</text>
</comment>
<dbReference type="EMBL" id="JAJIRN010000012">
    <property type="protein sequence ID" value="MCV2371005.1"/>
    <property type="molecule type" value="Genomic_DNA"/>
</dbReference>
<proteinExistence type="predicted"/>
<dbReference type="Pfam" id="PF09722">
    <property type="entry name" value="Xre_MbcA_ParS_C"/>
    <property type="match status" value="1"/>
</dbReference>
<dbReference type="InterPro" id="IPR024467">
    <property type="entry name" value="Xre/MbcA/ParS-like_toxin-bd"/>
</dbReference>
<feature type="domain" description="Antitoxin Xre/MbcA/ParS-like toxin-binding" evidence="1">
    <location>
        <begin position="44"/>
        <end position="93"/>
    </location>
</feature>
<evidence type="ECO:0000259" key="1">
    <source>
        <dbReference type="Pfam" id="PF09722"/>
    </source>
</evidence>
<name>A0ABT2YM93_9BURK</name>
<keyword evidence="3" id="KW-1185">Reference proteome</keyword>
<reference evidence="2 3" key="1">
    <citation type="submission" date="2021-11" db="EMBL/GenBank/DDBJ databases">
        <authorList>
            <person name="Liang Q."/>
            <person name="Mou H."/>
            <person name="Liu Z."/>
        </authorList>
    </citation>
    <scope>NUCLEOTIDE SEQUENCE [LARGE SCALE GENOMIC DNA]</scope>
    <source>
        <strain evidence="2 3">CHU3</strain>
    </source>
</reference>
<sequence>MKPRTLRCKLIKMIACNVGAWTVVKSLETSNHSETDAAELAAMARDTFKTEADADGWMREEHPLLDGQSPFMAAQTKAGAKRVSEILTALKWGGAV</sequence>
<protein>
    <submittedName>
        <fullName evidence="2">MbcA/ParS/Xre antitoxin family protein</fullName>
    </submittedName>
</protein>
<organism evidence="2 3">
    <name type="scientific">Roseateles oligotrophus</name>
    <dbReference type="NCBI Taxonomy" id="1769250"/>
    <lineage>
        <taxon>Bacteria</taxon>
        <taxon>Pseudomonadati</taxon>
        <taxon>Pseudomonadota</taxon>
        <taxon>Betaproteobacteria</taxon>
        <taxon>Burkholderiales</taxon>
        <taxon>Sphaerotilaceae</taxon>
        <taxon>Roseateles</taxon>
    </lineage>
</organism>
<evidence type="ECO:0000313" key="2">
    <source>
        <dbReference type="EMBL" id="MCV2371005.1"/>
    </source>
</evidence>
<evidence type="ECO:0000313" key="3">
    <source>
        <dbReference type="Proteomes" id="UP001209701"/>
    </source>
</evidence>
<dbReference type="Proteomes" id="UP001209701">
    <property type="component" value="Unassembled WGS sequence"/>
</dbReference>
<dbReference type="RefSeq" id="WP_263573589.1">
    <property type="nucleotide sequence ID" value="NZ_JAJIRN010000012.1"/>
</dbReference>
<accession>A0ABT2YM93</accession>
<gene>
    <name evidence="2" type="ORF">LNV07_23195</name>
</gene>